<sequence length="863" mass="98331">MIDIPDFVLDSYKRYKLQTQKVVTWLGQTGTCSRSNPQPQPETQPSTKNSKKTPAETTETIPVQDFVPLAQSIVDTDPAITIPRNILHSLRSVIGKRKKCAEFYAQIEGDTTHQRENEKHAYFVGVLEKVFDILIAKAASQSSKSATSEATVAAFANSFSSLTIEDTFSDNDEANVPSDPAQARHAPKAQYEIEYSRREWLFEVYCLYTDFNQVREYIQDMWLDYKAHKIDLMNVSIVTDTAFDLLERAEMEFRKSVAPREFGFDYHATAWPMFDCLELYPNGLEDVGMNFVPIKINKSVKFAGASLDLKKSSAPESVQEDFRLLIEMIPWQEFICGYKQVNPVQDKLCKGIYEAIKDSIEEDRINFDNIDLDDIDIEDVDSDIDSDNIDFNIDSLRIGSKPRKPPPIWLVYATQIFVDIHHILQDDCKRAFEHLRNVSIRALTNARAFVEYTGADFNDAFAHGKRTPQEVIQYIGNWVMEDIISSSRNKYADCLELESTSHTPPHYYYENHPLLCGLMVANITLSMQDIGIQLSDHWGCITAMAHLYNAAQNSHYLEHSWPDMEALIRIHGEANFFVGNRPVGAENYFIGYQLAKGVSAQTFTSASPYRGAIRNGKILKPGQASSTASIFFNRYACEHGEPRLQITLHDVERLLTGLAKDEEERDQDSKEPNTPRRSNSDRRKVAKSFKASRKLSPIELLKMLSRNLASEHTELNFDYVGMHLRCINMLRAIHDANLPQLQEEFPQYAMTPSGMPDKELTKIASWVLSGLFTDMLAGFERESVLMAVASAVLRHKIKTEGRIELDSVKEIDLMGRALIRTVYKGELEEILDPICEKKKKKRRRPKNKKKKNKKPGEEYGTAD</sequence>
<proteinExistence type="predicted"/>
<feature type="compositionally biased region" description="Polar residues" evidence="1">
    <location>
        <begin position="30"/>
        <end position="48"/>
    </location>
</feature>
<dbReference type="Pfam" id="PF20253">
    <property type="entry name" value="DUF6604"/>
    <property type="match status" value="1"/>
</dbReference>
<organism evidence="3 4">
    <name type="scientific">Phialocephala subalpina</name>
    <dbReference type="NCBI Taxonomy" id="576137"/>
    <lineage>
        <taxon>Eukaryota</taxon>
        <taxon>Fungi</taxon>
        <taxon>Dikarya</taxon>
        <taxon>Ascomycota</taxon>
        <taxon>Pezizomycotina</taxon>
        <taxon>Leotiomycetes</taxon>
        <taxon>Helotiales</taxon>
        <taxon>Mollisiaceae</taxon>
        <taxon>Phialocephala</taxon>
        <taxon>Phialocephala fortinii species complex</taxon>
    </lineage>
</organism>
<feature type="domain" description="DUF6604" evidence="2">
    <location>
        <begin position="13"/>
        <end position="254"/>
    </location>
</feature>
<feature type="region of interest" description="Disordered" evidence="1">
    <location>
        <begin position="834"/>
        <end position="863"/>
    </location>
</feature>
<protein>
    <recommendedName>
        <fullName evidence="2">DUF6604 domain-containing protein</fullName>
    </recommendedName>
</protein>
<gene>
    <name evidence="3" type="ORF">PAC_13275</name>
</gene>
<dbReference type="OrthoDB" id="5238236at2759"/>
<dbReference type="EMBL" id="FJOG01000023">
    <property type="protein sequence ID" value="CZR63378.1"/>
    <property type="molecule type" value="Genomic_DNA"/>
</dbReference>
<feature type="compositionally biased region" description="Basic residues" evidence="1">
    <location>
        <begin position="837"/>
        <end position="853"/>
    </location>
</feature>
<keyword evidence="4" id="KW-1185">Reference proteome</keyword>
<dbReference type="PANTHER" id="PTHR38795">
    <property type="entry name" value="DUF6604 DOMAIN-CONTAINING PROTEIN"/>
    <property type="match status" value="1"/>
</dbReference>
<accession>A0A1L7XEE0</accession>
<evidence type="ECO:0000313" key="3">
    <source>
        <dbReference type="EMBL" id="CZR63378.1"/>
    </source>
</evidence>
<feature type="compositionally biased region" description="Basic and acidic residues" evidence="1">
    <location>
        <begin position="659"/>
        <end position="683"/>
    </location>
</feature>
<feature type="region of interest" description="Disordered" evidence="1">
    <location>
        <begin position="30"/>
        <end position="59"/>
    </location>
</feature>
<dbReference type="AlphaFoldDB" id="A0A1L7XEE0"/>
<evidence type="ECO:0000259" key="2">
    <source>
        <dbReference type="Pfam" id="PF20253"/>
    </source>
</evidence>
<evidence type="ECO:0000256" key="1">
    <source>
        <dbReference type="SAM" id="MobiDB-lite"/>
    </source>
</evidence>
<dbReference type="Proteomes" id="UP000184330">
    <property type="component" value="Unassembled WGS sequence"/>
</dbReference>
<evidence type="ECO:0000313" key="4">
    <source>
        <dbReference type="Proteomes" id="UP000184330"/>
    </source>
</evidence>
<reference evidence="3 4" key="1">
    <citation type="submission" date="2016-03" db="EMBL/GenBank/DDBJ databases">
        <authorList>
            <person name="Ploux O."/>
        </authorList>
    </citation>
    <scope>NUCLEOTIDE SEQUENCE [LARGE SCALE GENOMIC DNA]</scope>
    <source>
        <strain evidence="3 4">UAMH 11012</strain>
    </source>
</reference>
<name>A0A1L7XEE0_9HELO</name>
<dbReference type="PANTHER" id="PTHR38795:SF1">
    <property type="entry name" value="DUF6604 DOMAIN-CONTAINING PROTEIN"/>
    <property type="match status" value="1"/>
</dbReference>
<dbReference type="STRING" id="576137.A0A1L7XEE0"/>
<dbReference type="InterPro" id="IPR046539">
    <property type="entry name" value="DUF6604"/>
</dbReference>
<feature type="region of interest" description="Disordered" evidence="1">
    <location>
        <begin position="659"/>
        <end position="690"/>
    </location>
</feature>